<evidence type="ECO:0000256" key="1">
    <source>
        <dbReference type="SAM" id="MobiDB-lite"/>
    </source>
</evidence>
<dbReference type="Proteomes" id="UP000593571">
    <property type="component" value="Unassembled WGS sequence"/>
</dbReference>
<organism evidence="2 3">
    <name type="scientific">Rousettus aegyptiacus</name>
    <name type="common">Egyptian fruit bat</name>
    <name type="synonym">Pteropus aegyptiacus</name>
    <dbReference type="NCBI Taxonomy" id="9407"/>
    <lineage>
        <taxon>Eukaryota</taxon>
        <taxon>Metazoa</taxon>
        <taxon>Chordata</taxon>
        <taxon>Craniata</taxon>
        <taxon>Vertebrata</taxon>
        <taxon>Euteleostomi</taxon>
        <taxon>Mammalia</taxon>
        <taxon>Eutheria</taxon>
        <taxon>Laurasiatheria</taxon>
        <taxon>Chiroptera</taxon>
        <taxon>Yinpterochiroptera</taxon>
        <taxon>Pteropodoidea</taxon>
        <taxon>Pteropodidae</taxon>
        <taxon>Rousettinae</taxon>
        <taxon>Rousettus</taxon>
    </lineage>
</organism>
<keyword evidence="3" id="KW-1185">Reference proteome</keyword>
<feature type="compositionally biased region" description="Polar residues" evidence="1">
    <location>
        <begin position="26"/>
        <end position="36"/>
    </location>
</feature>
<proteinExistence type="predicted"/>
<comment type="caution">
    <text evidence="2">The sequence shown here is derived from an EMBL/GenBank/DDBJ whole genome shotgun (WGS) entry which is preliminary data.</text>
</comment>
<dbReference type="EMBL" id="JACASE010000014">
    <property type="protein sequence ID" value="KAF6410782.1"/>
    <property type="molecule type" value="Genomic_DNA"/>
</dbReference>
<evidence type="ECO:0000313" key="3">
    <source>
        <dbReference type="Proteomes" id="UP000593571"/>
    </source>
</evidence>
<gene>
    <name evidence="2" type="ORF">HJG63_009219</name>
</gene>
<sequence>MELRLLLRSSWITWPGPKANGKSGDADTQTRSSWRQTWGRGSHRGPKGAGARAASGGVTLLSASQREGRARTPTPVPGPDVPPAPQTRTTSEWTQDRLGPMPGHVQATEACVHAHTHCTRAHTLHTHAHTPT</sequence>
<protein>
    <submittedName>
        <fullName evidence="2">Uncharacterized protein</fullName>
    </submittedName>
</protein>
<feature type="compositionally biased region" description="Pro residues" evidence="1">
    <location>
        <begin position="74"/>
        <end position="85"/>
    </location>
</feature>
<dbReference type="AlphaFoldDB" id="A0A7J8CJ36"/>
<name>A0A7J8CJ36_ROUAE</name>
<accession>A0A7J8CJ36</accession>
<evidence type="ECO:0000313" key="2">
    <source>
        <dbReference type="EMBL" id="KAF6410782.1"/>
    </source>
</evidence>
<feature type="region of interest" description="Disordered" evidence="1">
    <location>
        <begin position="13"/>
        <end position="103"/>
    </location>
</feature>
<reference evidence="2 3" key="1">
    <citation type="journal article" date="2020" name="Nature">
        <title>Six reference-quality genomes reveal evolution of bat adaptations.</title>
        <authorList>
            <person name="Jebb D."/>
            <person name="Huang Z."/>
            <person name="Pippel M."/>
            <person name="Hughes G.M."/>
            <person name="Lavrichenko K."/>
            <person name="Devanna P."/>
            <person name="Winkler S."/>
            <person name="Jermiin L.S."/>
            <person name="Skirmuntt E.C."/>
            <person name="Katzourakis A."/>
            <person name="Burkitt-Gray L."/>
            <person name="Ray D.A."/>
            <person name="Sullivan K.A.M."/>
            <person name="Roscito J.G."/>
            <person name="Kirilenko B.M."/>
            <person name="Davalos L.M."/>
            <person name="Corthals A.P."/>
            <person name="Power M.L."/>
            <person name="Jones G."/>
            <person name="Ransome R.D."/>
            <person name="Dechmann D.K.N."/>
            <person name="Locatelli A.G."/>
            <person name="Puechmaille S.J."/>
            <person name="Fedrigo O."/>
            <person name="Jarvis E.D."/>
            <person name="Hiller M."/>
            <person name="Vernes S.C."/>
            <person name="Myers E.W."/>
            <person name="Teeling E.C."/>
        </authorList>
    </citation>
    <scope>NUCLEOTIDE SEQUENCE [LARGE SCALE GENOMIC DNA]</scope>
    <source>
        <strain evidence="2">MRouAeg1</strain>
        <tissue evidence="2">Muscle</tissue>
    </source>
</reference>